<keyword evidence="3" id="KW-1185">Reference proteome</keyword>
<evidence type="ECO:0000256" key="1">
    <source>
        <dbReference type="SAM" id="MobiDB-lite"/>
    </source>
</evidence>
<evidence type="ECO:0000256" key="2">
    <source>
        <dbReference type="SAM" id="SignalP"/>
    </source>
</evidence>
<keyword evidence="2" id="KW-0732">Signal</keyword>
<feature type="signal peptide" evidence="2">
    <location>
        <begin position="1"/>
        <end position="21"/>
    </location>
</feature>
<accession>A0A6P8JZM4</accession>
<name>A0A6P8JZM4_DROMA</name>
<dbReference type="AlphaFoldDB" id="A0A6P8JZM4"/>
<proteinExistence type="predicted"/>
<evidence type="ECO:0000313" key="3">
    <source>
        <dbReference type="Proteomes" id="UP000515162"/>
    </source>
</evidence>
<feature type="chain" id="PRO_5027657921" evidence="2">
    <location>
        <begin position="22"/>
        <end position="171"/>
    </location>
</feature>
<dbReference type="GeneID" id="117142049"/>
<dbReference type="RefSeq" id="XP_033161813.1">
    <property type="nucleotide sequence ID" value="XM_033305922.1"/>
</dbReference>
<reference evidence="4" key="1">
    <citation type="submission" date="2025-08" db="UniProtKB">
        <authorList>
            <consortium name="RefSeq"/>
        </authorList>
    </citation>
    <scope>IDENTIFICATION</scope>
    <source>
        <strain evidence="4">Mau12</strain>
        <tissue evidence="4">Whole Body</tissue>
    </source>
</reference>
<evidence type="ECO:0000313" key="4">
    <source>
        <dbReference type="RefSeq" id="XP_033161813.1"/>
    </source>
</evidence>
<protein>
    <submittedName>
        <fullName evidence="4">Uncharacterized protein LOC117142049</fullName>
    </submittedName>
</protein>
<organism evidence="3 4">
    <name type="scientific">Drosophila mauritiana</name>
    <name type="common">Fruit fly</name>
    <dbReference type="NCBI Taxonomy" id="7226"/>
    <lineage>
        <taxon>Eukaryota</taxon>
        <taxon>Metazoa</taxon>
        <taxon>Ecdysozoa</taxon>
        <taxon>Arthropoda</taxon>
        <taxon>Hexapoda</taxon>
        <taxon>Insecta</taxon>
        <taxon>Pterygota</taxon>
        <taxon>Neoptera</taxon>
        <taxon>Endopterygota</taxon>
        <taxon>Diptera</taxon>
        <taxon>Brachycera</taxon>
        <taxon>Muscomorpha</taxon>
        <taxon>Ephydroidea</taxon>
        <taxon>Drosophilidae</taxon>
        <taxon>Drosophila</taxon>
        <taxon>Sophophora</taxon>
    </lineage>
</organism>
<dbReference type="Proteomes" id="UP000515162">
    <property type="component" value="Chromosome 3L"/>
</dbReference>
<sequence>MLKFLWLLPIVTIAIPKITQAQRPSFAGMRPPGGLTQKNKYAQTKNTAVENFNGSSGPKDTSKKKIINLPYGAPQRPPMGVPLVHPSTPEELSASYSPVNKAAGFPTQTAPDNSRLPIDARGDRDWVNRLKQLPVDQQPFWLVNYQAIEAMRNSPRPSVGNYEWRGSSFGG</sequence>
<feature type="region of interest" description="Disordered" evidence="1">
    <location>
        <begin position="71"/>
        <end position="95"/>
    </location>
</feature>
<gene>
    <name evidence="4" type="primary">LOC117142049</name>
</gene>